<keyword evidence="5" id="KW-1185">Reference proteome</keyword>
<evidence type="ECO:0000313" key="6">
    <source>
        <dbReference type="RefSeq" id="XP_030759406.1"/>
    </source>
</evidence>
<dbReference type="Pfam" id="PF15430">
    <property type="entry name" value="SVWC"/>
    <property type="match status" value="1"/>
</dbReference>
<evidence type="ECO:0000256" key="2">
    <source>
        <dbReference type="ARBA" id="ARBA00022525"/>
    </source>
</evidence>
<evidence type="ECO:0000313" key="5">
    <source>
        <dbReference type="Proteomes" id="UP000504635"/>
    </source>
</evidence>
<proteinExistence type="predicted"/>
<dbReference type="InterPro" id="IPR029277">
    <property type="entry name" value="SVWC_dom"/>
</dbReference>
<dbReference type="GeneID" id="115884842"/>
<keyword evidence="2" id="KW-0964">Secreted</keyword>
<dbReference type="PANTHER" id="PTHR39957:SF1">
    <property type="entry name" value="AT09846P1-RELATED"/>
    <property type="match status" value="1"/>
</dbReference>
<accession>A0A6J2Y870</accession>
<evidence type="ECO:0000256" key="3">
    <source>
        <dbReference type="SAM" id="SignalP"/>
    </source>
</evidence>
<protein>
    <submittedName>
        <fullName evidence="6">Uncharacterized protein LOC115884842</fullName>
    </submittedName>
</protein>
<dbReference type="PANTHER" id="PTHR39957">
    <property type="entry name" value="AT09846P1-RELATED"/>
    <property type="match status" value="1"/>
</dbReference>
<feature type="domain" description="Single" evidence="4">
    <location>
        <begin position="34"/>
        <end position="93"/>
    </location>
</feature>
<evidence type="ECO:0000259" key="4">
    <source>
        <dbReference type="SMART" id="SM01318"/>
    </source>
</evidence>
<name>A0A6J2Y870_SITOR</name>
<dbReference type="OrthoDB" id="6756588at2759"/>
<dbReference type="SMART" id="SM01318">
    <property type="entry name" value="SVWC"/>
    <property type="match status" value="1"/>
</dbReference>
<dbReference type="RefSeq" id="XP_030759406.1">
    <property type="nucleotide sequence ID" value="XM_030903546.1"/>
</dbReference>
<dbReference type="KEGG" id="soy:115884842"/>
<reference evidence="6" key="1">
    <citation type="submission" date="2025-08" db="UniProtKB">
        <authorList>
            <consortium name="RefSeq"/>
        </authorList>
    </citation>
    <scope>IDENTIFICATION</scope>
    <source>
        <tissue evidence="6">Gonads</tissue>
    </source>
</reference>
<feature type="chain" id="PRO_5026750625" evidence="3">
    <location>
        <begin position="23"/>
        <end position="96"/>
    </location>
</feature>
<dbReference type="AlphaFoldDB" id="A0A6J2Y870"/>
<dbReference type="InParanoid" id="A0A6J2Y870"/>
<evidence type="ECO:0000256" key="1">
    <source>
        <dbReference type="ARBA" id="ARBA00004613"/>
    </source>
</evidence>
<feature type="signal peptide" evidence="3">
    <location>
        <begin position="1"/>
        <end position="22"/>
    </location>
</feature>
<dbReference type="InterPro" id="IPR053308">
    <property type="entry name" value="Vago-like"/>
</dbReference>
<comment type="subcellular location">
    <subcellularLocation>
        <location evidence="1">Secreted</location>
    </subcellularLocation>
</comment>
<dbReference type="Proteomes" id="UP000504635">
    <property type="component" value="Unplaced"/>
</dbReference>
<dbReference type="GO" id="GO:0005576">
    <property type="term" value="C:extracellular region"/>
    <property type="evidence" value="ECO:0007669"/>
    <property type="project" value="UniProtKB-SubCell"/>
</dbReference>
<organism evidence="5 6">
    <name type="scientific">Sitophilus oryzae</name>
    <name type="common">Rice weevil</name>
    <name type="synonym">Curculio oryzae</name>
    <dbReference type="NCBI Taxonomy" id="7048"/>
    <lineage>
        <taxon>Eukaryota</taxon>
        <taxon>Metazoa</taxon>
        <taxon>Ecdysozoa</taxon>
        <taxon>Arthropoda</taxon>
        <taxon>Hexapoda</taxon>
        <taxon>Insecta</taxon>
        <taxon>Pterygota</taxon>
        <taxon>Neoptera</taxon>
        <taxon>Endopterygota</taxon>
        <taxon>Coleoptera</taxon>
        <taxon>Polyphaga</taxon>
        <taxon>Cucujiformia</taxon>
        <taxon>Curculionidae</taxon>
        <taxon>Dryophthorinae</taxon>
        <taxon>Sitophilus</taxon>
    </lineage>
</organism>
<sequence>MKLVLFFLSFLAVVSLSFTALAHYPKKPGTPGHCFADITGPLNNGQTVQVKNQCAEASCGGDGTLTLVTCGAVAGPKGVSKPDLRKSYPNCCPQPL</sequence>
<gene>
    <name evidence="6" type="primary">LOC115884842</name>
</gene>
<keyword evidence="3" id="KW-0732">Signal</keyword>